<protein>
    <submittedName>
        <fullName evidence="2">Uncharacterized protein</fullName>
    </submittedName>
</protein>
<accession>A0A7C9J292</accession>
<keyword evidence="1" id="KW-1133">Transmembrane helix</keyword>
<comment type="caution">
    <text evidence="2">The sequence shown here is derived from an EMBL/GenBank/DDBJ whole genome shotgun (WGS) entry which is preliminary data.</text>
</comment>
<evidence type="ECO:0000256" key="1">
    <source>
        <dbReference type="SAM" id="Phobius"/>
    </source>
</evidence>
<keyword evidence="1" id="KW-0812">Transmembrane</keyword>
<reference evidence="2 3" key="1">
    <citation type="submission" date="2020-01" db="EMBL/GenBank/DDBJ databases">
        <title>Herbidospora sp. NEAU-GS84 nov., a novel actinomycete isolated from soil.</title>
        <authorList>
            <person name="Han L."/>
        </authorList>
    </citation>
    <scope>NUCLEOTIDE SEQUENCE [LARGE SCALE GENOMIC DNA]</scope>
    <source>
        <strain evidence="2 3">NEAU-GS84</strain>
    </source>
</reference>
<gene>
    <name evidence="2" type="ORF">GT755_12600</name>
</gene>
<dbReference type="NCBIfam" id="TIGR03816">
    <property type="entry name" value="tadE_like_DECH"/>
    <property type="match status" value="1"/>
</dbReference>
<feature type="transmembrane region" description="Helical" evidence="1">
    <location>
        <begin position="16"/>
        <end position="35"/>
    </location>
</feature>
<dbReference type="InterPro" id="IPR021202">
    <property type="entry name" value="Rv3654c-like"/>
</dbReference>
<dbReference type="EMBL" id="WXEW01000003">
    <property type="protein sequence ID" value="NAS22522.1"/>
    <property type="molecule type" value="Genomic_DNA"/>
</dbReference>
<keyword evidence="3" id="KW-1185">Reference proteome</keyword>
<proteinExistence type="predicted"/>
<organism evidence="2 3">
    <name type="scientific">Herbidospora solisilvae</name>
    <dbReference type="NCBI Taxonomy" id="2696284"/>
    <lineage>
        <taxon>Bacteria</taxon>
        <taxon>Bacillati</taxon>
        <taxon>Actinomycetota</taxon>
        <taxon>Actinomycetes</taxon>
        <taxon>Streptosporangiales</taxon>
        <taxon>Streptosporangiaceae</taxon>
        <taxon>Herbidospora</taxon>
    </lineage>
</organism>
<dbReference type="Proteomes" id="UP000479526">
    <property type="component" value="Unassembled WGS sequence"/>
</dbReference>
<dbReference type="AlphaFoldDB" id="A0A7C9J292"/>
<sequence length="127" mass="12950">MVSAGEVSGRRDRGSATVWVVAVMAVVWGVAYVLVQVGMARVAVHTARTAADLGALAAAELAVAAPGEACGRAAEVVAANDARIASCEIEGGVSEVTARVRLRFPGLKESEASATSRAGPVYLKAER</sequence>
<evidence type="ECO:0000313" key="3">
    <source>
        <dbReference type="Proteomes" id="UP000479526"/>
    </source>
</evidence>
<name>A0A7C9J292_9ACTN</name>
<keyword evidence="1" id="KW-0472">Membrane</keyword>
<evidence type="ECO:0000313" key="2">
    <source>
        <dbReference type="EMBL" id="NAS22522.1"/>
    </source>
</evidence>